<keyword evidence="3" id="KW-1185">Reference proteome</keyword>
<protein>
    <submittedName>
        <fullName evidence="2">Uncharacterized protein</fullName>
    </submittedName>
</protein>
<dbReference type="EMBL" id="NMUH01004110">
    <property type="protein sequence ID" value="MQM08391.1"/>
    <property type="molecule type" value="Genomic_DNA"/>
</dbReference>
<name>A0A843WSW8_COLES</name>
<evidence type="ECO:0000256" key="1">
    <source>
        <dbReference type="SAM" id="MobiDB-lite"/>
    </source>
</evidence>
<reference evidence="2" key="1">
    <citation type="submission" date="2017-07" db="EMBL/GenBank/DDBJ databases">
        <title>Taro Niue Genome Assembly and Annotation.</title>
        <authorList>
            <person name="Atibalentja N."/>
            <person name="Keating K."/>
            <person name="Fields C.J."/>
        </authorList>
    </citation>
    <scope>NUCLEOTIDE SEQUENCE</scope>
    <source>
        <strain evidence="2">Niue_2</strain>
        <tissue evidence="2">Leaf</tissue>
    </source>
</reference>
<evidence type="ECO:0000313" key="3">
    <source>
        <dbReference type="Proteomes" id="UP000652761"/>
    </source>
</evidence>
<accession>A0A843WSW8</accession>
<organism evidence="2 3">
    <name type="scientific">Colocasia esculenta</name>
    <name type="common">Wild taro</name>
    <name type="synonym">Arum esculentum</name>
    <dbReference type="NCBI Taxonomy" id="4460"/>
    <lineage>
        <taxon>Eukaryota</taxon>
        <taxon>Viridiplantae</taxon>
        <taxon>Streptophyta</taxon>
        <taxon>Embryophyta</taxon>
        <taxon>Tracheophyta</taxon>
        <taxon>Spermatophyta</taxon>
        <taxon>Magnoliopsida</taxon>
        <taxon>Liliopsida</taxon>
        <taxon>Araceae</taxon>
        <taxon>Aroideae</taxon>
        <taxon>Colocasieae</taxon>
        <taxon>Colocasia</taxon>
    </lineage>
</organism>
<dbReference type="AlphaFoldDB" id="A0A843WSW8"/>
<gene>
    <name evidence="2" type="ORF">Taro_041246</name>
</gene>
<dbReference type="Proteomes" id="UP000652761">
    <property type="component" value="Unassembled WGS sequence"/>
</dbReference>
<evidence type="ECO:0000313" key="2">
    <source>
        <dbReference type="EMBL" id="MQM08391.1"/>
    </source>
</evidence>
<feature type="compositionally biased region" description="Basic and acidic residues" evidence="1">
    <location>
        <begin position="1"/>
        <end position="11"/>
    </location>
</feature>
<feature type="region of interest" description="Disordered" evidence="1">
    <location>
        <begin position="1"/>
        <end position="30"/>
    </location>
</feature>
<sequence>MELHQSGELIHRSRSRGHRDQKQANGYTVPSISIQVENGNEREREGGTMLAPHSSFPLLRFLFLQAHLPGGERPPYSR</sequence>
<proteinExistence type="predicted"/>
<comment type="caution">
    <text evidence="2">The sequence shown here is derived from an EMBL/GenBank/DDBJ whole genome shotgun (WGS) entry which is preliminary data.</text>
</comment>